<dbReference type="Proteomes" id="UP000030153">
    <property type="component" value="Unassembled WGS sequence"/>
</dbReference>
<name>A0A0A2UTJ2_9BACI</name>
<gene>
    <name evidence="1" type="ORF">N780_06730</name>
</gene>
<protein>
    <submittedName>
        <fullName evidence="1">Antitoxin endoAI</fullName>
    </submittedName>
</protein>
<dbReference type="EMBL" id="AVBG01000016">
    <property type="protein sequence ID" value="KGP90083.1"/>
    <property type="molecule type" value="Genomic_DNA"/>
</dbReference>
<dbReference type="AlphaFoldDB" id="A0A0A2UTJ2"/>
<evidence type="ECO:0000313" key="2">
    <source>
        <dbReference type="Proteomes" id="UP000030153"/>
    </source>
</evidence>
<comment type="caution">
    <text evidence="1">The sequence shown here is derived from an EMBL/GenBank/DDBJ whole genome shotgun (WGS) entry which is preliminary data.</text>
</comment>
<sequence length="93" mass="10793">MLVSDSSQEIVVKLPQHLLKELDGMVQLENGDRSDFIYQATKMYLRERKKRHIRESMRQGYMEMAKINLNIASEAFQAEEEAETTCERLVSGV</sequence>
<dbReference type="GO" id="GO:0006355">
    <property type="term" value="P:regulation of DNA-templated transcription"/>
    <property type="evidence" value="ECO:0007669"/>
    <property type="project" value="InterPro"/>
</dbReference>
<keyword evidence="2" id="KW-1185">Reference proteome</keyword>
<dbReference type="Gene3D" id="1.10.1220.10">
    <property type="entry name" value="Met repressor-like"/>
    <property type="match status" value="1"/>
</dbReference>
<evidence type="ECO:0000313" key="1">
    <source>
        <dbReference type="EMBL" id="KGP90083.1"/>
    </source>
</evidence>
<dbReference type="OrthoDB" id="1634058at2"/>
<organism evidence="1 2">
    <name type="scientific">Pontibacillus chungwhensis BH030062</name>
    <dbReference type="NCBI Taxonomy" id="1385513"/>
    <lineage>
        <taxon>Bacteria</taxon>
        <taxon>Bacillati</taxon>
        <taxon>Bacillota</taxon>
        <taxon>Bacilli</taxon>
        <taxon>Bacillales</taxon>
        <taxon>Bacillaceae</taxon>
        <taxon>Pontibacillus</taxon>
    </lineage>
</organism>
<proteinExistence type="predicted"/>
<dbReference type="STRING" id="1385513.N780_06730"/>
<accession>A0A0A2UTJ2</accession>
<dbReference type="InterPro" id="IPR013321">
    <property type="entry name" value="Arc_rbn_hlx_hlx"/>
</dbReference>
<reference evidence="1 2" key="1">
    <citation type="submission" date="2013-08" db="EMBL/GenBank/DDBJ databases">
        <title>Genome of Pontibacillus chungwhensis.</title>
        <authorList>
            <person name="Wang Q."/>
            <person name="Wang G."/>
        </authorList>
    </citation>
    <scope>NUCLEOTIDE SEQUENCE [LARGE SCALE GENOMIC DNA]</scope>
    <source>
        <strain evidence="1 2">BH030062</strain>
    </source>
</reference>
<dbReference type="eggNOG" id="COG0864">
    <property type="taxonomic scope" value="Bacteria"/>
</dbReference>